<reference evidence="2" key="1">
    <citation type="journal article" date="2013" name="Nat. Genet.">
        <title>The duck genome and transcriptome provide insight into an avian influenza virus reservoir species.</title>
        <authorList>
            <person name="Huang Y."/>
            <person name="Li Y."/>
            <person name="Burt D.W."/>
            <person name="Chen H."/>
            <person name="Zhang Y."/>
            <person name="Qian W."/>
            <person name="Kim H."/>
            <person name="Gan S."/>
            <person name="Zhao Y."/>
            <person name="Li J."/>
            <person name="Yi K."/>
            <person name="Feng H."/>
            <person name="Zhu P."/>
            <person name="Li B."/>
            <person name="Liu Q."/>
            <person name="Fairley S."/>
            <person name="Magor K.E."/>
            <person name="Du Z."/>
            <person name="Hu X."/>
            <person name="Goodman L."/>
            <person name="Tafer H."/>
            <person name="Vignal A."/>
            <person name="Lee T."/>
            <person name="Kim K.W."/>
            <person name="Sheng Z."/>
            <person name="An Y."/>
            <person name="Searle S."/>
            <person name="Herrero J."/>
            <person name="Groenen M.A."/>
            <person name="Crooijmans R.P."/>
            <person name="Faraut T."/>
            <person name="Cai Q."/>
            <person name="Webster R.G."/>
            <person name="Aldridge J.R."/>
            <person name="Warren W.C."/>
            <person name="Bartschat S."/>
            <person name="Kehr S."/>
            <person name="Marz M."/>
            <person name="Stadler P.F."/>
            <person name="Smith J."/>
            <person name="Kraus R.H."/>
            <person name="Zhao Y."/>
            <person name="Ren L."/>
            <person name="Fei J."/>
            <person name="Morisson M."/>
            <person name="Kaiser P."/>
            <person name="Griffin D.K."/>
            <person name="Rao M."/>
            <person name="Pitel F."/>
            <person name="Wang J."/>
            <person name="Li N."/>
        </authorList>
    </citation>
    <scope>NUCLEOTIDE SEQUENCE [LARGE SCALE GENOMIC DNA]</scope>
</reference>
<proteinExistence type="predicted"/>
<gene>
    <name evidence="1" type="ORF">Anapl_16470</name>
</gene>
<dbReference type="AlphaFoldDB" id="R0KWI8"/>
<organism evidence="1 2">
    <name type="scientific">Anas platyrhynchos</name>
    <name type="common">Mallard</name>
    <name type="synonym">Anas boschas</name>
    <dbReference type="NCBI Taxonomy" id="8839"/>
    <lineage>
        <taxon>Eukaryota</taxon>
        <taxon>Metazoa</taxon>
        <taxon>Chordata</taxon>
        <taxon>Craniata</taxon>
        <taxon>Vertebrata</taxon>
        <taxon>Euteleostomi</taxon>
        <taxon>Archelosauria</taxon>
        <taxon>Archosauria</taxon>
        <taxon>Dinosauria</taxon>
        <taxon>Saurischia</taxon>
        <taxon>Theropoda</taxon>
        <taxon>Coelurosauria</taxon>
        <taxon>Aves</taxon>
        <taxon>Neognathae</taxon>
        <taxon>Galloanserae</taxon>
        <taxon>Anseriformes</taxon>
        <taxon>Anatidae</taxon>
        <taxon>Anatinae</taxon>
        <taxon>Anas</taxon>
    </lineage>
</organism>
<evidence type="ECO:0000313" key="2">
    <source>
        <dbReference type="Proteomes" id="UP000296049"/>
    </source>
</evidence>
<keyword evidence="2" id="KW-1185">Reference proteome</keyword>
<protein>
    <submittedName>
        <fullName evidence="1">Uncharacterized protein</fullName>
    </submittedName>
</protein>
<dbReference type="Proteomes" id="UP000296049">
    <property type="component" value="Unassembled WGS sequence"/>
</dbReference>
<accession>R0KWI8</accession>
<sequence length="242" mass="27364">MSFRYCKTRFMVQRSLNYDHQYRIMLAELWKAGVIPVISMEEMSVRSICRRQATTPVAAFTTPMAIIVNIHDSILSNPFPSTYRKKRKVAVREILCKKSNSPAYNPPQEHRIVLLPSALERMVKETLGLSRSPKGIVSLSLIGSQPAVYVPRLIACCRYKYSKKGPLNLLQAGTVNSVDESTWEHVHHEAPQTMSSYHNRYTLQCVFVAKAMQEYLKVSVATDKTTTVQVFEGNSEGPVDHG</sequence>
<evidence type="ECO:0000313" key="1">
    <source>
        <dbReference type="EMBL" id="EOA97668.1"/>
    </source>
</evidence>
<name>R0KWI8_ANAPL</name>
<dbReference type="EMBL" id="KB743633">
    <property type="protein sequence ID" value="EOA97668.1"/>
    <property type="molecule type" value="Genomic_DNA"/>
</dbReference>